<feature type="domain" description="GH16" evidence="3">
    <location>
        <begin position="1"/>
        <end position="323"/>
    </location>
</feature>
<evidence type="ECO:0000259" key="3">
    <source>
        <dbReference type="PROSITE" id="PS51762"/>
    </source>
</evidence>
<sequence length="826" mass="86825">MTPILVAFLLTIHVSNGQYVLQSSFPGADFLDNFEFWTSADPTIGYVHYVDQTTAQQHGMVDITSTSTSWGVDTTQILDPNANLGRLSIRLTSLQSWTHGLFVLDLEHMPANQCGTWPAFWSVGSGTWPAGGEIDIIEYSNTLPNNLMALHTSETTDCTIAGSGQSGTLLTSNCSGGFTGCSVAADIPNNIGNDFSAASGGVYAMEWTSTAIQIWFFPRNAIPASLLNAPAEAVPDPTTFGVPMAKFQGSCDIDSHFYNHRLVFDIDFCGSYAGNTWEEEGCPMLNATNGWQSCNDYVAANPQDFTEAYWQINYLDVYQQAGLASSSSSPLVSVTPAIKTSSVSTALSAAQGQSTTPSGTPFLVTASLISGSLSWPPASRDSSSLPAFSSSPASSSTFSTGVTQTSAAIPSTVSFASVSASLATAQSTSPALTTLAPLAATTAIVVVYQTVTVTAPADSRLKPQLGPSDEEYGIVGRNELVPIRPVPVVDVKSYTATLGHLPSGAHLPFIGPAGMMPEPLRADKDDRLLFADHRYHEVVMPEAKRVREPQTLGGGGINFCGVPGSACLEVIVDGETIVIIKSTPTATESAAKRAAAPQSMVGGGINFCGVPGSGCSGVRFQDDEMATSTGSRLNVPPEPTITMFPEAEPGVYATGAVVAPPAVATVAKPSTGQSKRTAPDYVWASPDSSYDLDFERDSPHPTSTGGINFQQTSPSRTMRKTHPRTMKSATCTPVVVVSPNGVPVVTSCHLPPNIQVTKSEPIVHAGTTRFITLRVDTAVAFTTSSPRLLGPLYQRVENVAPPSSVQIASTCAAIMVVGMVVATFLL</sequence>
<feature type="chain" id="PRO_5042897639" description="GH16 domain-containing protein" evidence="2">
    <location>
        <begin position="18"/>
        <end position="826"/>
    </location>
</feature>
<protein>
    <recommendedName>
        <fullName evidence="3">GH16 domain-containing protein</fullName>
    </recommendedName>
</protein>
<evidence type="ECO:0000313" key="5">
    <source>
        <dbReference type="Proteomes" id="UP001310890"/>
    </source>
</evidence>
<organism evidence="4 5">
    <name type="scientific">Meristemomyces frigidus</name>
    <dbReference type="NCBI Taxonomy" id="1508187"/>
    <lineage>
        <taxon>Eukaryota</taxon>
        <taxon>Fungi</taxon>
        <taxon>Dikarya</taxon>
        <taxon>Ascomycota</taxon>
        <taxon>Pezizomycotina</taxon>
        <taxon>Dothideomycetes</taxon>
        <taxon>Dothideomycetidae</taxon>
        <taxon>Mycosphaerellales</taxon>
        <taxon>Teratosphaeriaceae</taxon>
        <taxon>Meristemomyces</taxon>
    </lineage>
</organism>
<evidence type="ECO:0000313" key="4">
    <source>
        <dbReference type="EMBL" id="KAK5109983.1"/>
    </source>
</evidence>
<feature type="region of interest" description="Disordered" evidence="1">
    <location>
        <begin position="696"/>
        <end position="726"/>
    </location>
</feature>
<dbReference type="EMBL" id="JAVRRL010000055">
    <property type="protein sequence ID" value="KAK5109983.1"/>
    <property type="molecule type" value="Genomic_DNA"/>
</dbReference>
<dbReference type="Proteomes" id="UP001310890">
    <property type="component" value="Unassembled WGS sequence"/>
</dbReference>
<dbReference type="Pfam" id="PF26113">
    <property type="entry name" value="GH16_XgeA"/>
    <property type="match status" value="1"/>
</dbReference>
<evidence type="ECO:0000256" key="2">
    <source>
        <dbReference type="SAM" id="SignalP"/>
    </source>
</evidence>
<dbReference type="InterPro" id="IPR000757">
    <property type="entry name" value="Beta-glucanase-like"/>
</dbReference>
<dbReference type="AlphaFoldDB" id="A0AAN7TCL1"/>
<dbReference type="GO" id="GO:0009251">
    <property type="term" value="P:glucan catabolic process"/>
    <property type="evidence" value="ECO:0007669"/>
    <property type="project" value="TreeGrafter"/>
</dbReference>
<dbReference type="PANTHER" id="PTHR10963">
    <property type="entry name" value="GLYCOSYL HYDROLASE-RELATED"/>
    <property type="match status" value="1"/>
</dbReference>
<dbReference type="InterPro" id="IPR050546">
    <property type="entry name" value="Glycosyl_Hydrlase_16"/>
</dbReference>
<dbReference type="PANTHER" id="PTHR10963:SF24">
    <property type="entry name" value="GLYCOSIDASE C21B10.07-RELATED"/>
    <property type="match status" value="1"/>
</dbReference>
<accession>A0AAN7TCL1</accession>
<gene>
    <name evidence="4" type="ORF">LTR62_006350</name>
</gene>
<proteinExistence type="predicted"/>
<evidence type="ECO:0000256" key="1">
    <source>
        <dbReference type="SAM" id="MobiDB-lite"/>
    </source>
</evidence>
<dbReference type="PROSITE" id="PS51762">
    <property type="entry name" value="GH16_2"/>
    <property type="match status" value="1"/>
</dbReference>
<dbReference type="SUPFAM" id="SSF49899">
    <property type="entry name" value="Concanavalin A-like lectins/glucanases"/>
    <property type="match status" value="1"/>
</dbReference>
<keyword evidence="2" id="KW-0732">Signal</keyword>
<feature type="signal peptide" evidence="2">
    <location>
        <begin position="1"/>
        <end position="17"/>
    </location>
</feature>
<feature type="compositionally biased region" description="Polar residues" evidence="1">
    <location>
        <begin position="700"/>
        <end position="716"/>
    </location>
</feature>
<dbReference type="CDD" id="cd02181">
    <property type="entry name" value="GH16_fungal_Lam16A_glucanase"/>
    <property type="match status" value="1"/>
</dbReference>
<name>A0AAN7TCL1_9PEZI</name>
<reference evidence="4" key="1">
    <citation type="submission" date="2023-08" db="EMBL/GenBank/DDBJ databases">
        <title>Black Yeasts Isolated from many extreme environments.</title>
        <authorList>
            <person name="Coleine C."/>
            <person name="Stajich J.E."/>
            <person name="Selbmann L."/>
        </authorList>
    </citation>
    <scope>NUCLEOTIDE SEQUENCE</scope>
    <source>
        <strain evidence="4">CCFEE 5401</strain>
    </source>
</reference>
<dbReference type="Gene3D" id="2.60.120.200">
    <property type="match status" value="1"/>
</dbReference>
<dbReference type="InterPro" id="IPR013320">
    <property type="entry name" value="ConA-like_dom_sf"/>
</dbReference>
<dbReference type="GO" id="GO:0004553">
    <property type="term" value="F:hydrolase activity, hydrolyzing O-glycosyl compounds"/>
    <property type="evidence" value="ECO:0007669"/>
    <property type="project" value="InterPro"/>
</dbReference>
<comment type="caution">
    <text evidence="4">The sequence shown here is derived from an EMBL/GenBank/DDBJ whole genome shotgun (WGS) entry which is preliminary data.</text>
</comment>